<gene>
    <name evidence="1" type="ORF">EVAR_6077_1</name>
</gene>
<evidence type="ECO:0000313" key="1">
    <source>
        <dbReference type="EMBL" id="GBP12742.1"/>
    </source>
</evidence>
<organism evidence="1 2">
    <name type="scientific">Eumeta variegata</name>
    <name type="common">Bagworm moth</name>
    <name type="synonym">Eumeta japonica</name>
    <dbReference type="NCBI Taxonomy" id="151549"/>
    <lineage>
        <taxon>Eukaryota</taxon>
        <taxon>Metazoa</taxon>
        <taxon>Ecdysozoa</taxon>
        <taxon>Arthropoda</taxon>
        <taxon>Hexapoda</taxon>
        <taxon>Insecta</taxon>
        <taxon>Pterygota</taxon>
        <taxon>Neoptera</taxon>
        <taxon>Endopterygota</taxon>
        <taxon>Lepidoptera</taxon>
        <taxon>Glossata</taxon>
        <taxon>Ditrysia</taxon>
        <taxon>Tineoidea</taxon>
        <taxon>Psychidae</taxon>
        <taxon>Oiketicinae</taxon>
        <taxon>Eumeta</taxon>
    </lineage>
</organism>
<dbReference type="EMBL" id="BGZK01000053">
    <property type="protein sequence ID" value="GBP12742.1"/>
    <property type="molecule type" value="Genomic_DNA"/>
</dbReference>
<proteinExistence type="predicted"/>
<keyword evidence="2" id="KW-1185">Reference proteome</keyword>
<sequence length="443" mass="49511">MVAELRPAAQFVNRFSAMFGSHSCNRTTHFAFSVNYILFPRCILVSAYVSTPPLSDITTVVAKPDFIREPGVCIPHSCGMSGACAGSFRMKYTFSLFFLLRDRGRPALQKSKLRPLQNSYTQKERGGCFNPVLFPLDAHKSDLTTALWRDLQKPDSPSSPFSELLSNPTHMLSASSDSNILLHSNIKLNANPRIHICEHQLWINTDSDFELSEITSLQRMDLRSGTDSHNNYYVLIDLMWIDSPSSIDSPHGGRIPLLETDLPHGVGRPARRARQLRGIDYVRPRHRLYRLKYYFPIDPDVRTAGRVVFERVSIVCVSIRLSGRGIDPSHEYGPARLVPYHTLTECKREVAAVAVHIVQPWPTPPPSPHFLLHHPAPLPITPLPLHQIFHSYSRGVGDCTSPLAFERARGAPSRTGRKDFLHTDVLLISLGRGGGGGLEENGT</sequence>
<accession>A0A4C1TE46</accession>
<dbReference type="Proteomes" id="UP000299102">
    <property type="component" value="Unassembled WGS sequence"/>
</dbReference>
<reference evidence="1 2" key="1">
    <citation type="journal article" date="2019" name="Commun. Biol.">
        <title>The bagworm genome reveals a unique fibroin gene that provides high tensile strength.</title>
        <authorList>
            <person name="Kono N."/>
            <person name="Nakamura H."/>
            <person name="Ohtoshi R."/>
            <person name="Tomita M."/>
            <person name="Numata K."/>
            <person name="Arakawa K."/>
        </authorList>
    </citation>
    <scope>NUCLEOTIDE SEQUENCE [LARGE SCALE GENOMIC DNA]</scope>
</reference>
<dbReference type="AlphaFoldDB" id="A0A4C1TE46"/>
<name>A0A4C1TE46_EUMVA</name>
<evidence type="ECO:0000313" key="2">
    <source>
        <dbReference type="Proteomes" id="UP000299102"/>
    </source>
</evidence>
<comment type="caution">
    <text evidence="1">The sequence shown here is derived from an EMBL/GenBank/DDBJ whole genome shotgun (WGS) entry which is preliminary data.</text>
</comment>
<protein>
    <submittedName>
        <fullName evidence="1">Uncharacterized protein</fullName>
    </submittedName>
</protein>